<evidence type="ECO:0000256" key="4">
    <source>
        <dbReference type="ARBA" id="ARBA00012086"/>
    </source>
</evidence>
<reference evidence="16 17" key="1">
    <citation type="journal article" date="2016" name="Nat. Commun.">
        <title>Thousands of microbial genomes shed light on interconnected biogeochemical processes in an aquifer system.</title>
        <authorList>
            <person name="Anantharaman K."/>
            <person name="Brown C.T."/>
            <person name="Hug L.A."/>
            <person name="Sharon I."/>
            <person name="Castelle C.J."/>
            <person name="Probst A.J."/>
            <person name="Thomas B.C."/>
            <person name="Singh A."/>
            <person name="Wilkins M.J."/>
            <person name="Karaoz U."/>
            <person name="Brodie E.L."/>
            <person name="Williams K.H."/>
            <person name="Hubbard S.S."/>
            <person name="Banfield J.F."/>
        </authorList>
    </citation>
    <scope>NUCLEOTIDE SEQUENCE [LARGE SCALE GENOMIC DNA]</scope>
</reference>
<dbReference type="EC" id="4.3.3.7" evidence="4 12"/>
<evidence type="ECO:0000313" key="16">
    <source>
        <dbReference type="EMBL" id="OGY44194.1"/>
    </source>
</evidence>
<dbReference type="InterPro" id="IPR013785">
    <property type="entry name" value="Aldolase_TIM"/>
</dbReference>
<gene>
    <name evidence="12" type="primary">dapA</name>
    <name evidence="16" type="ORF">A2729_05060</name>
</gene>
<evidence type="ECO:0000256" key="1">
    <source>
        <dbReference type="ARBA" id="ARBA00003294"/>
    </source>
</evidence>
<keyword evidence="6 12" id="KW-0028">Amino-acid biosynthesis</keyword>
<keyword evidence="8 12" id="KW-0457">Lysine biosynthesis</keyword>
<dbReference type="Proteomes" id="UP000178930">
    <property type="component" value="Unassembled WGS sequence"/>
</dbReference>
<protein>
    <recommendedName>
        <fullName evidence="4 12">4-hydroxy-tetrahydrodipicolinate synthase</fullName>
        <shortName evidence="12">HTPA synthase</shortName>
        <ecNumber evidence="4 12">4.3.3.7</ecNumber>
    </recommendedName>
</protein>
<organism evidence="16 17">
    <name type="scientific">Candidatus Buchananbacteria bacterium RIFCSPHIGHO2_01_FULL_39_14</name>
    <dbReference type="NCBI Taxonomy" id="1797532"/>
    <lineage>
        <taxon>Bacteria</taxon>
        <taxon>Candidatus Buchananiibacteriota</taxon>
    </lineage>
</organism>
<dbReference type="SUPFAM" id="SSF51569">
    <property type="entry name" value="Aldolase"/>
    <property type="match status" value="1"/>
</dbReference>
<keyword evidence="10 12" id="KW-0704">Schiff base</keyword>
<evidence type="ECO:0000256" key="13">
    <source>
        <dbReference type="PIRNR" id="PIRNR001365"/>
    </source>
</evidence>
<evidence type="ECO:0000256" key="10">
    <source>
        <dbReference type="ARBA" id="ARBA00023270"/>
    </source>
</evidence>
<dbReference type="SMART" id="SM01130">
    <property type="entry name" value="DHDPS"/>
    <property type="match status" value="1"/>
</dbReference>
<dbReference type="PRINTS" id="PR00146">
    <property type="entry name" value="DHPICSNTHASE"/>
</dbReference>
<dbReference type="PIRSF" id="PIRSF001365">
    <property type="entry name" value="DHDPS"/>
    <property type="match status" value="1"/>
</dbReference>
<dbReference type="PROSITE" id="PS00665">
    <property type="entry name" value="DHDPS_1"/>
    <property type="match status" value="1"/>
</dbReference>
<feature type="site" description="Part of a proton relay during catalysis" evidence="12">
    <location>
        <position position="109"/>
    </location>
</feature>
<comment type="pathway">
    <text evidence="2 12">Amino-acid biosynthesis; L-lysine biosynthesis via DAP pathway; (S)-tetrahydrodipicolinate from L-aspartate: step 3/4.</text>
</comment>
<dbReference type="Gene3D" id="3.20.20.70">
    <property type="entry name" value="Aldolase class I"/>
    <property type="match status" value="1"/>
</dbReference>
<evidence type="ECO:0000256" key="5">
    <source>
        <dbReference type="ARBA" id="ARBA00022490"/>
    </source>
</evidence>
<comment type="caution">
    <text evidence="16">The sequence shown here is derived from an EMBL/GenBank/DDBJ whole genome shotgun (WGS) entry which is preliminary data.</text>
</comment>
<dbReference type="InterPro" id="IPR020624">
    <property type="entry name" value="Schiff_base-form_aldolases_CS"/>
</dbReference>
<comment type="similarity">
    <text evidence="3 12 13">Belongs to the DapA family.</text>
</comment>
<dbReference type="GO" id="GO:0009089">
    <property type="term" value="P:lysine biosynthetic process via diaminopimelate"/>
    <property type="evidence" value="ECO:0007669"/>
    <property type="project" value="UniProtKB-UniRule"/>
</dbReference>
<evidence type="ECO:0000256" key="6">
    <source>
        <dbReference type="ARBA" id="ARBA00022605"/>
    </source>
</evidence>
<evidence type="ECO:0000256" key="11">
    <source>
        <dbReference type="ARBA" id="ARBA00047836"/>
    </source>
</evidence>
<evidence type="ECO:0000256" key="8">
    <source>
        <dbReference type="ARBA" id="ARBA00023154"/>
    </source>
</evidence>
<evidence type="ECO:0000256" key="2">
    <source>
        <dbReference type="ARBA" id="ARBA00005120"/>
    </source>
</evidence>
<dbReference type="GO" id="GO:0008840">
    <property type="term" value="F:4-hydroxy-tetrahydrodipicolinate synthase activity"/>
    <property type="evidence" value="ECO:0007669"/>
    <property type="project" value="UniProtKB-UniRule"/>
</dbReference>
<dbReference type="GO" id="GO:0019877">
    <property type="term" value="P:diaminopimelate biosynthetic process"/>
    <property type="evidence" value="ECO:0007669"/>
    <property type="project" value="UniProtKB-UniRule"/>
</dbReference>
<dbReference type="NCBIfam" id="TIGR00674">
    <property type="entry name" value="dapA"/>
    <property type="match status" value="1"/>
</dbReference>
<dbReference type="PANTHER" id="PTHR12128">
    <property type="entry name" value="DIHYDRODIPICOLINATE SYNTHASE"/>
    <property type="match status" value="1"/>
</dbReference>
<keyword evidence="7 12" id="KW-0220">Diaminopimelate biosynthesis</keyword>
<keyword evidence="9 12" id="KW-0456">Lyase</keyword>
<comment type="function">
    <text evidence="1 12">Catalyzes the condensation of (S)-aspartate-beta-semialdehyde [(S)-ASA] and pyruvate to 4-hydroxy-tetrahydrodipicolinate (HTPA).</text>
</comment>
<proteinExistence type="inferred from homology"/>
<feature type="site" description="Part of a proton relay during catalysis" evidence="12">
    <location>
        <position position="46"/>
    </location>
</feature>
<comment type="catalytic activity">
    <reaction evidence="11 12">
        <text>L-aspartate 4-semialdehyde + pyruvate = (2S,4S)-4-hydroxy-2,3,4,5-tetrahydrodipicolinate + H2O + H(+)</text>
        <dbReference type="Rhea" id="RHEA:34171"/>
        <dbReference type="ChEBI" id="CHEBI:15361"/>
        <dbReference type="ChEBI" id="CHEBI:15377"/>
        <dbReference type="ChEBI" id="CHEBI:15378"/>
        <dbReference type="ChEBI" id="CHEBI:67139"/>
        <dbReference type="ChEBI" id="CHEBI:537519"/>
        <dbReference type="EC" id="4.3.3.7"/>
    </reaction>
</comment>
<comment type="caution">
    <text evidence="12">Was originally thought to be a dihydrodipicolinate synthase (DHDPS), catalyzing the condensation of (S)-aspartate-beta-semialdehyde [(S)-ASA] and pyruvate to dihydrodipicolinate (DHDP). However, it was shown in E.coli that the product of the enzymatic reaction is not dihydrodipicolinate but in fact (4S)-4-hydroxy-2,3,4,5-tetrahydro-(2S)-dipicolinic acid (HTPA), and that the consecutive dehydration reaction leading to DHDP is not spontaneous but catalyzed by DapB.</text>
</comment>
<dbReference type="AlphaFoldDB" id="A0A1G1XW81"/>
<dbReference type="EMBL" id="MHIB01000020">
    <property type="protein sequence ID" value="OGY44194.1"/>
    <property type="molecule type" value="Genomic_DNA"/>
</dbReference>
<accession>A0A1G1XW81</accession>
<dbReference type="STRING" id="1797532.A2729_05060"/>
<feature type="binding site" evidence="12 15">
    <location>
        <position position="215"/>
    </location>
    <ligand>
        <name>pyruvate</name>
        <dbReference type="ChEBI" id="CHEBI:15361"/>
    </ligand>
</feature>
<evidence type="ECO:0000256" key="14">
    <source>
        <dbReference type="PIRSR" id="PIRSR001365-1"/>
    </source>
</evidence>
<feature type="binding site" evidence="12 15">
    <location>
        <position position="47"/>
    </location>
    <ligand>
        <name>pyruvate</name>
        <dbReference type="ChEBI" id="CHEBI:15361"/>
    </ligand>
</feature>
<feature type="active site" description="Proton donor/acceptor" evidence="12 14">
    <location>
        <position position="141"/>
    </location>
</feature>
<name>A0A1G1XW81_9BACT</name>
<evidence type="ECO:0000256" key="12">
    <source>
        <dbReference type="HAMAP-Rule" id="MF_00418"/>
    </source>
</evidence>
<dbReference type="CDD" id="cd00950">
    <property type="entry name" value="DHDPS"/>
    <property type="match status" value="1"/>
</dbReference>
<dbReference type="Pfam" id="PF00701">
    <property type="entry name" value="DHDPS"/>
    <property type="match status" value="1"/>
</dbReference>
<evidence type="ECO:0000256" key="7">
    <source>
        <dbReference type="ARBA" id="ARBA00022915"/>
    </source>
</evidence>
<comment type="subcellular location">
    <subcellularLocation>
        <location evidence="12">Cytoplasm</location>
    </subcellularLocation>
</comment>
<dbReference type="InterPro" id="IPR002220">
    <property type="entry name" value="DapA-like"/>
</dbReference>
<evidence type="ECO:0000256" key="9">
    <source>
        <dbReference type="ARBA" id="ARBA00023239"/>
    </source>
</evidence>
<dbReference type="UniPathway" id="UPA00034">
    <property type="reaction ID" value="UER00017"/>
</dbReference>
<feature type="active site" description="Schiff-base intermediate with substrate" evidence="12 14">
    <location>
        <position position="170"/>
    </location>
</feature>
<sequence>MKKWQGVFTALVTPFNGKGEIDYHRLEKNLEFQISQGVTGVVPVGTTGESPTLKWPEHIHLIKKVVEVVNGRGLVIAGTGSNSTEEATENSIKAVENGANAVLLVGGYYNKPSSEQLRRYYYELVADAVRQENPEAVVIPYIIPGRTSCQFFPIDLAILAENCPNVVAVKEATGDLNNMAEIRRLLGPEFSILSGDDNLTTPMIASATITGNGVISVMNNLVPKAIVEMVDAFLAGDNKTGQGLDTKLTPLFNLITAKVCVTRTFQGRLYQTEEKFPNPCAIKTMMAGLGIDSGLMRGPLGLVSASTVNLLRHALQQVWGNNPEILEPLEGFYGINIAERLNDEKSWQALAA</sequence>
<dbReference type="PANTHER" id="PTHR12128:SF66">
    <property type="entry name" value="4-HYDROXY-2-OXOGLUTARATE ALDOLASE, MITOCHONDRIAL"/>
    <property type="match status" value="1"/>
</dbReference>
<evidence type="ECO:0000256" key="3">
    <source>
        <dbReference type="ARBA" id="ARBA00007592"/>
    </source>
</evidence>
<dbReference type="InterPro" id="IPR005263">
    <property type="entry name" value="DapA"/>
</dbReference>
<evidence type="ECO:0000256" key="15">
    <source>
        <dbReference type="PIRSR" id="PIRSR001365-2"/>
    </source>
</evidence>
<dbReference type="GO" id="GO:0005829">
    <property type="term" value="C:cytosol"/>
    <property type="evidence" value="ECO:0007669"/>
    <property type="project" value="TreeGrafter"/>
</dbReference>
<evidence type="ECO:0000313" key="17">
    <source>
        <dbReference type="Proteomes" id="UP000178930"/>
    </source>
</evidence>
<keyword evidence="5 12" id="KW-0963">Cytoplasm</keyword>
<comment type="subunit">
    <text evidence="12">Homotetramer; dimer of dimers.</text>
</comment>
<dbReference type="HAMAP" id="MF_00418">
    <property type="entry name" value="DapA"/>
    <property type="match status" value="1"/>
</dbReference>